<keyword evidence="3 5" id="KW-1133">Transmembrane helix</keyword>
<sequence>MSLRENPADSLGRLVLLALFCVGMVWAVYHPADSTAVENGDALGLCLALMIWGAGATWMLRMSPTFQWRRTSWWGDAAPIMLAGWVFLSAWITGGFFASTQPAVGGDLRSATNEAWWWIAGATVFVVARRLFQCRQASAAAIGLLISLGGLLAVHTLHQYFISFPETIREYQNDPDGMLAKIGLDAEAGTAARMIFENRMRDGGPTGTFALANSLAGPLAMCVTLCAGVVICWIPRYRNRDGSRPDWIGGAAVVGVMVLTLIALLTTGSRSGVLSVMVVAFASLGIVFYRKRAHSKSERVDAITSNDRNNHSQPVSMDRRTATRVAVLATATLGVFAVLWKYGQSLLGGEWVTQAPATIQLRSQYWRSTLGIASDHPWFGAGPGNFQLVYQKYRDVRAHELIAEPHNFFFETLACGGWIAAGLLVLFLIAGTLVYRRASRTSELSLPEPAKVSNGERVRIAIAVGIGTVLAFMAVWYMGIVTGNLPDFDAHLLAVPIAISTLAIWLYAMHETSELLTDNQCRNIAAASAATGLTHLCFSGGWTVPGVSMFLIALAAIAAKWTPPENAETPNRQANTFIPRVATVGLMGVLIMVSYFFSYRPVRRSDAALSNATMLASTNRGAAATTVLKEALRSDPLNSDIAIWLSTIDNQELLPSLARNPSTTRQRKIADASIDEAVRRSGNDPVRLRAIAELLLHRYQVAGVVDDLVAANEILDRARELSPTHEAITAQQAAVLHELEQNNKGAELTTSKELAERARMLASSGGVITRVLDLQPIMPAKVFGARAIERPVRQSAEKVLKWEDAK</sequence>
<dbReference type="Pfam" id="PF04932">
    <property type="entry name" value="Wzy_C"/>
    <property type="match status" value="1"/>
</dbReference>
<gene>
    <name evidence="7" type="ORF">FHS27_005112</name>
</gene>
<dbReference type="PANTHER" id="PTHR37422:SF13">
    <property type="entry name" value="LIPOPOLYSACCHARIDE BIOSYNTHESIS PROTEIN PA4999-RELATED"/>
    <property type="match status" value="1"/>
</dbReference>
<feature type="transmembrane region" description="Helical" evidence="5">
    <location>
        <begin position="80"/>
        <end position="103"/>
    </location>
</feature>
<feature type="transmembrane region" description="Helical" evidence="5">
    <location>
        <begin position="139"/>
        <end position="161"/>
    </location>
</feature>
<dbReference type="EMBL" id="JACHXU010000022">
    <property type="protein sequence ID" value="MBB3209272.1"/>
    <property type="molecule type" value="Genomic_DNA"/>
</dbReference>
<evidence type="ECO:0000313" key="8">
    <source>
        <dbReference type="Proteomes" id="UP000536179"/>
    </source>
</evidence>
<proteinExistence type="predicted"/>
<evidence type="ECO:0000256" key="5">
    <source>
        <dbReference type="SAM" id="Phobius"/>
    </source>
</evidence>
<evidence type="ECO:0000256" key="2">
    <source>
        <dbReference type="ARBA" id="ARBA00022692"/>
    </source>
</evidence>
<dbReference type="Proteomes" id="UP000536179">
    <property type="component" value="Unassembled WGS sequence"/>
</dbReference>
<feature type="transmembrane region" description="Helical" evidence="5">
    <location>
        <begin position="418"/>
        <end position="438"/>
    </location>
</feature>
<dbReference type="GO" id="GO:0016020">
    <property type="term" value="C:membrane"/>
    <property type="evidence" value="ECO:0007669"/>
    <property type="project" value="UniProtKB-SubCell"/>
</dbReference>
<feature type="transmembrane region" description="Helical" evidence="5">
    <location>
        <begin position="272"/>
        <end position="289"/>
    </location>
</feature>
<feature type="domain" description="O-antigen ligase-related" evidence="6">
    <location>
        <begin position="256"/>
        <end position="424"/>
    </location>
</feature>
<keyword evidence="7" id="KW-0436">Ligase</keyword>
<feature type="transmembrane region" description="Helical" evidence="5">
    <location>
        <begin position="458"/>
        <end position="478"/>
    </location>
</feature>
<evidence type="ECO:0000259" key="6">
    <source>
        <dbReference type="Pfam" id="PF04932"/>
    </source>
</evidence>
<dbReference type="PANTHER" id="PTHR37422">
    <property type="entry name" value="TEICHURONIC ACID BIOSYNTHESIS PROTEIN TUAE"/>
    <property type="match status" value="1"/>
</dbReference>
<dbReference type="RefSeq" id="WP_246420752.1">
    <property type="nucleotide sequence ID" value="NZ_JACHXU010000022.1"/>
</dbReference>
<dbReference type="GO" id="GO:0016874">
    <property type="term" value="F:ligase activity"/>
    <property type="evidence" value="ECO:0007669"/>
    <property type="project" value="UniProtKB-KW"/>
</dbReference>
<keyword evidence="4 5" id="KW-0472">Membrane</keyword>
<feature type="transmembrane region" description="Helical" evidence="5">
    <location>
        <begin position="115"/>
        <end position="132"/>
    </location>
</feature>
<protein>
    <submittedName>
        <fullName evidence="7">O-antigen ligase</fullName>
    </submittedName>
</protein>
<accession>A0A7W5H751</accession>
<evidence type="ECO:0000256" key="1">
    <source>
        <dbReference type="ARBA" id="ARBA00004141"/>
    </source>
</evidence>
<evidence type="ECO:0000256" key="3">
    <source>
        <dbReference type="ARBA" id="ARBA00022989"/>
    </source>
</evidence>
<name>A0A7W5H751_9BACT</name>
<comment type="caution">
    <text evidence="7">The sequence shown here is derived from an EMBL/GenBank/DDBJ whole genome shotgun (WGS) entry which is preliminary data.</text>
</comment>
<feature type="transmembrane region" description="Helical" evidence="5">
    <location>
        <begin position="577"/>
        <end position="597"/>
    </location>
</feature>
<dbReference type="InterPro" id="IPR051533">
    <property type="entry name" value="WaaL-like"/>
</dbReference>
<feature type="transmembrane region" description="Helical" evidence="5">
    <location>
        <begin position="529"/>
        <end position="557"/>
    </location>
</feature>
<evidence type="ECO:0000256" key="4">
    <source>
        <dbReference type="ARBA" id="ARBA00023136"/>
    </source>
</evidence>
<keyword evidence="2 5" id="KW-0812">Transmembrane</keyword>
<feature type="transmembrane region" description="Helical" evidence="5">
    <location>
        <begin position="215"/>
        <end position="235"/>
    </location>
</feature>
<feature type="transmembrane region" description="Helical" evidence="5">
    <location>
        <begin position="490"/>
        <end position="508"/>
    </location>
</feature>
<dbReference type="InterPro" id="IPR007016">
    <property type="entry name" value="O-antigen_ligase-rel_domated"/>
</dbReference>
<feature type="transmembrane region" description="Helical" evidence="5">
    <location>
        <begin position="247"/>
        <end position="266"/>
    </location>
</feature>
<feature type="transmembrane region" description="Helical" evidence="5">
    <location>
        <begin position="325"/>
        <end position="343"/>
    </location>
</feature>
<dbReference type="AlphaFoldDB" id="A0A7W5H751"/>
<keyword evidence="8" id="KW-1185">Reference proteome</keyword>
<feature type="transmembrane region" description="Helical" evidence="5">
    <location>
        <begin position="42"/>
        <end position="60"/>
    </location>
</feature>
<reference evidence="7 8" key="1">
    <citation type="submission" date="2020-08" db="EMBL/GenBank/DDBJ databases">
        <title>Genomic Encyclopedia of Type Strains, Phase III (KMG-III): the genomes of soil and plant-associated and newly described type strains.</title>
        <authorList>
            <person name="Whitman W."/>
        </authorList>
    </citation>
    <scope>NUCLEOTIDE SEQUENCE [LARGE SCALE GENOMIC DNA]</scope>
    <source>
        <strain evidence="7 8">CECT 8075</strain>
    </source>
</reference>
<comment type="subcellular location">
    <subcellularLocation>
        <location evidence="1">Membrane</location>
        <topology evidence="1">Multi-pass membrane protein</topology>
    </subcellularLocation>
</comment>
<feature type="transmembrane region" description="Helical" evidence="5">
    <location>
        <begin position="12"/>
        <end position="30"/>
    </location>
</feature>
<organism evidence="7 8">
    <name type="scientific">Aporhodopirellula rubra</name>
    <dbReference type="NCBI Taxonomy" id="980271"/>
    <lineage>
        <taxon>Bacteria</taxon>
        <taxon>Pseudomonadati</taxon>
        <taxon>Planctomycetota</taxon>
        <taxon>Planctomycetia</taxon>
        <taxon>Pirellulales</taxon>
        <taxon>Pirellulaceae</taxon>
        <taxon>Aporhodopirellula</taxon>
    </lineage>
</organism>
<evidence type="ECO:0000313" key="7">
    <source>
        <dbReference type="EMBL" id="MBB3209272.1"/>
    </source>
</evidence>